<evidence type="ECO:0000313" key="1">
    <source>
        <dbReference type="EMBL" id="MFD1640721.1"/>
    </source>
</evidence>
<organism evidence="1 2">
    <name type="scientific">Halohasta litorea</name>
    <dbReference type="NCBI Taxonomy" id="869891"/>
    <lineage>
        <taxon>Archaea</taxon>
        <taxon>Methanobacteriati</taxon>
        <taxon>Methanobacteriota</taxon>
        <taxon>Stenosarchaea group</taxon>
        <taxon>Halobacteria</taxon>
        <taxon>Halobacteriales</taxon>
        <taxon>Haloferacaceae</taxon>
        <taxon>Halohasta</taxon>
    </lineage>
</organism>
<name>A0ABD6D3X4_9EURY</name>
<dbReference type="RefSeq" id="WP_256394420.1">
    <property type="nucleotide sequence ID" value="NZ_JANHDJ010000001.1"/>
</dbReference>
<keyword evidence="2" id="KW-1185">Reference proteome</keyword>
<dbReference type="Proteomes" id="UP001597052">
    <property type="component" value="Unassembled WGS sequence"/>
</dbReference>
<evidence type="ECO:0000313" key="2">
    <source>
        <dbReference type="Proteomes" id="UP001597052"/>
    </source>
</evidence>
<proteinExistence type="predicted"/>
<protein>
    <submittedName>
        <fullName evidence="1">PRC-barrel domain containing protein</fullName>
    </submittedName>
</protein>
<sequence length="81" mass="8802">MESTLTPDDESKPVINADGERVGRVIAIEDGTAAVDPDPGLTETFLSLLGWAEVDEESGTYTLQSEAIETITDEEIRLTEF</sequence>
<accession>A0ABD6D3X4</accession>
<dbReference type="AlphaFoldDB" id="A0ABD6D3X4"/>
<comment type="caution">
    <text evidence="1">The sequence shown here is derived from an EMBL/GenBank/DDBJ whole genome shotgun (WGS) entry which is preliminary data.</text>
</comment>
<gene>
    <name evidence="1" type="ORF">ACFSBW_02365</name>
</gene>
<dbReference type="EMBL" id="JBHUDM010000001">
    <property type="protein sequence ID" value="MFD1640721.1"/>
    <property type="molecule type" value="Genomic_DNA"/>
</dbReference>
<reference evidence="1 2" key="1">
    <citation type="journal article" date="2019" name="Int. J. Syst. Evol. Microbiol.">
        <title>The Global Catalogue of Microorganisms (GCM) 10K type strain sequencing project: providing services to taxonomists for standard genome sequencing and annotation.</title>
        <authorList>
            <consortium name="The Broad Institute Genomics Platform"/>
            <consortium name="The Broad Institute Genome Sequencing Center for Infectious Disease"/>
            <person name="Wu L."/>
            <person name="Ma J."/>
        </authorList>
    </citation>
    <scope>NUCLEOTIDE SEQUENCE [LARGE SCALE GENOMIC DNA]</scope>
    <source>
        <strain evidence="1 2">CGMCC 1.10593</strain>
    </source>
</reference>